<dbReference type="SUPFAM" id="SSF82771">
    <property type="entry name" value="GIY-YIG endonuclease"/>
    <property type="match status" value="1"/>
</dbReference>
<name>A0A2G5B1E2_COERN</name>
<dbReference type="Gene3D" id="3.40.1440.10">
    <property type="entry name" value="GIY-YIG endonuclease"/>
    <property type="match status" value="1"/>
</dbReference>
<sequence length="117" mass="14135">FDFTNILLCNIVPIKIYTNIKKDKKDLISDNKNKSGIYKWTNTMNNEFYIGSSINLSKRLNQYLNKEFLLKNGNSKIYKALLKYEYKNFKLEILEYCDKDLLISREQYFFNKKDKIY</sequence>
<accession>A0A2G5B1E2</accession>
<dbReference type="InterPro" id="IPR006350">
    <property type="entry name" value="Intron_endoG1"/>
</dbReference>
<dbReference type="STRING" id="763665.A0A2G5B1E2"/>
<evidence type="ECO:0000259" key="1">
    <source>
        <dbReference type="PROSITE" id="PS50164"/>
    </source>
</evidence>
<evidence type="ECO:0000313" key="2">
    <source>
        <dbReference type="EMBL" id="PIA12838.1"/>
    </source>
</evidence>
<evidence type="ECO:0000313" key="3">
    <source>
        <dbReference type="Proteomes" id="UP000242474"/>
    </source>
</evidence>
<feature type="non-terminal residue" evidence="2">
    <location>
        <position position="117"/>
    </location>
</feature>
<dbReference type="EMBL" id="KZ303565">
    <property type="protein sequence ID" value="PIA12838.1"/>
    <property type="molecule type" value="Genomic_DNA"/>
</dbReference>
<dbReference type="Pfam" id="PF01541">
    <property type="entry name" value="GIY-YIG"/>
    <property type="match status" value="1"/>
</dbReference>
<feature type="domain" description="GIY-YIG" evidence="1">
    <location>
        <begin position="33"/>
        <end position="117"/>
    </location>
</feature>
<gene>
    <name evidence="2" type="ORF">COEREDRAFT_30036</name>
</gene>
<dbReference type="OrthoDB" id="3798971at2759"/>
<dbReference type="InterPro" id="IPR000305">
    <property type="entry name" value="GIY-YIG_endonuc"/>
</dbReference>
<organism evidence="2 3">
    <name type="scientific">Coemansia reversa (strain ATCC 12441 / NRRL 1564)</name>
    <dbReference type="NCBI Taxonomy" id="763665"/>
    <lineage>
        <taxon>Eukaryota</taxon>
        <taxon>Fungi</taxon>
        <taxon>Fungi incertae sedis</taxon>
        <taxon>Zoopagomycota</taxon>
        <taxon>Kickxellomycotina</taxon>
        <taxon>Kickxellomycetes</taxon>
        <taxon>Kickxellales</taxon>
        <taxon>Kickxellaceae</taxon>
        <taxon>Coemansia</taxon>
    </lineage>
</organism>
<dbReference type="NCBIfam" id="TIGR01453">
    <property type="entry name" value="grpIintron_endo"/>
    <property type="match status" value="1"/>
</dbReference>
<feature type="non-terminal residue" evidence="2">
    <location>
        <position position="1"/>
    </location>
</feature>
<dbReference type="PROSITE" id="PS50164">
    <property type="entry name" value="GIY_YIG"/>
    <property type="match status" value="1"/>
</dbReference>
<dbReference type="Proteomes" id="UP000242474">
    <property type="component" value="Unassembled WGS sequence"/>
</dbReference>
<dbReference type="InterPro" id="IPR035901">
    <property type="entry name" value="GIY-YIG_endonuc_sf"/>
</dbReference>
<dbReference type="SMART" id="SM00465">
    <property type="entry name" value="GIYc"/>
    <property type="match status" value="1"/>
</dbReference>
<protein>
    <recommendedName>
        <fullName evidence="1">GIY-YIG domain-containing protein</fullName>
    </recommendedName>
</protein>
<dbReference type="AlphaFoldDB" id="A0A2G5B1E2"/>
<reference evidence="2 3" key="1">
    <citation type="journal article" date="2015" name="Genome Biol. Evol.">
        <title>Phylogenomic analyses indicate that early fungi evolved digesting cell walls of algal ancestors of land plants.</title>
        <authorList>
            <person name="Chang Y."/>
            <person name="Wang S."/>
            <person name="Sekimoto S."/>
            <person name="Aerts A.L."/>
            <person name="Choi C."/>
            <person name="Clum A."/>
            <person name="LaButti K.M."/>
            <person name="Lindquist E.A."/>
            <person name="Yee Ngan C."/>
            <person name="Ohm R.A."/>
            <person name="Salamov A.A."/>
            <person name="Grigoriev I.V."/>
            <person name="Spatafora J.W."/>
            <person name="Berbee M.L."/>
        </authorList>
    </citation>
    <scope>NUCLEOTIDE SEQUENCE [LARGE SCALE GENOMIC DNA]</scope>
    <source>
        <strain evidence="2 3">NRRL 1564</strain>
    </source>
</reference>
<dbReference type="GO" id="GO:0004519">
    <property type="term" value="F:endonuclease activity"/>
    <property type="evidence" value="ECO:0007669"/>
    <property type="project" value="InterPro"/>
</dbReference>
<keyword evidence="3" id="KW-1185">Reference proteome</keyword>
<proteinExistence type="predicted"/>